<sequence>MALLAEHPATCGALASLLGCTDPWQVGPTGVVLLDRYPDTAIALEELMTT</sequence>
<accession>A0ABS8Z7M8</accession>
<evidence type="ECO:0000313" key="2">
    <source>
        <dbReference type="Proteomes" id="UP001521150"/>
    </source>
</evidence>
<comment type="caution">
    <text evidence="1">The sequence shown here is derived from an EMBL/GenBank/DDBJ whole genome shotgun (WGS) entry which is preliminary data.</text>
</comment>
<name>A0ABS8Z7M8_9PSEU</name>
<gene>
    <name evidence="1" type="ORF">LWC34_09545</name>
</gene>
<organism evidence="1 2">
    <name type="scientific">Kibdelosporangium philippinense</name>
    <dbReference type="NCBI Taxonomy" id="211113"/>
    <lineage>
        <taxon>Bacteria</taxon>
        <taxon>Bacillati</taxon>
        <taxon>Actinomycetota</taxon>
        <taxon>Actinomycetes</taxon>
        <taxon>Pseudonocardiales</taxon>
        <taxon>Pseudonocardiaceae</taxon>
        <taxon>Kibdelosporangium</taxon>
    </lineage>
</organism>
<keyword evidence="2" id="KW-1185">Reference proteome</keyword>
<reference evidence="1 2" key="1">
    <citation type="submission" date="2021-12" db="EMBL/GenBank/DDBJ databases">
        <title>Genome sequence of Kibdelosporangium philippinense ATCC 49844.</title>
        <authorList>
            <person name="Fedorov E.A."/>
            <person name="Omeragic M."/>
            <person name="Shalygina K.F."/>
            <person name="Maclea K.S."/>
        </authorList>
    </citation>
    <scope>NUCLEOTIDE SEQUENCE [LARGE SCALE GENOMIC DNA]</scope>
    <source>
        <strain evidence="1 2">ATCC 49844</strain>
    </source>
</reference>
<protein>
    <submittedName>
        <fullName evidence="1">Uncharacterized protein</fullName>
    </submittedName>
</protein>
<proteinExistence type="predicted"/>
<evidence type="ECO:0000313" key="1">
    <source>
        <dbReference type="EMBL" id="MCE7003069.1"/>
    </source>
</evidence>
<dbReference type="Proteomes" id="UP001521150">
    <property type="component" value="Unassembled WGS sequence"/>
</dbReference>
<dbReference type="EMBL" id="JAJVCN010000001">
    <property type="protein sequence ID" value="MCE7003069.1"/>
    <property type="molecule type" value="Genomic_DNA"/>
</dbReference>
<dbReference type="RefSeq" id="WP_233724630.1">
    <property type="nucleotide sequence ID" value="NZ_JAJVCN010000001.1"/>
</dbReference>